<keyword evidence="1" id="KW-0175">Coiled coil</keyword>
<feature type="compositionally biased region" description="Polar residues" evidence="2">
    <location>
        <begin position="8"/>
        <end position="18"/>
    </location>
</feature>
<feature type="compositionally biased region" description="Basic and acidic residues" evidence="2">
    <location>
        <begin position="93"/>
        <end position="114"/>
    </location>
</feature>
<feature type="compositionally biased region" description="Polar residues" evidence="2">
    <location>
        <begin position="31"/>
        <end position="40"/>
    </location>
</feature>
<comment type="caution">
    <text evidence="3">The sequence shown here is derived from an EMBL/GenBank/DDBJ whole genome shotgun (WGS) entry which is preliminary data.</text>
</comment>
<evidence type="ECO:0000256" key="1">
    <source>
        <dbReference type="SAM" id="Coils"/>
    </source>
</evidence>
<dbReference type="EMBL" id="JAPCXC010000122">
    <property type="protein sequence ID" value="KAJ1604713.1"/>
    <property type="molecule type" value="Genomic_DNA"/>
</dbReference>
<accession>A0A9D5DDV6</accession>
<protein>
    <submittedName>
        <fullName evidence="3">Uncharacterized protein</fullName>
    </submittedName>
</protein>
<gene>
    <name evidence="3" type="ORF">OJ253_3523</name>
</gene>
<proteinExistence type="predicted"/>
<feature type="compositionally biased region" description="Basic and acidic residues" evidence="2">
    <location>
        <begin position="44"/>
        <end position="58"/>
    </location>
</feature>
<evidence type="ECO:0000313" key="3">
    <source>
        <dbReference type="EMBL" id="KAJ1604713.1"/>
    </source>
</evidence>
<feature type="region of interest" description="Disordered" evidence="2">
    <location>
        <begin position="1"/>
        <end position="149"/>
    </location>
</feature>
<dbReference type="Proteomes" id="UP001067231">
    <property type="component" value="Unassembled WGS sequence"/>
</dbReference>
<sequence>MKRKFPHSHQSGHISQITKSNSSNKSRDSYSHTSGNTTPYRSFPRSERKNNTGDHLDDGQVTNNQNNKNTKKPVYNTRRSSGNTYHKPQNDSASKRAVDVKKESEYKHSTKEVRSSQTNSHRKETVSSAGKLDDNAKAHESKKNNFETNKSANLVDEGISAGINMQLTYSLMGKSEFQSFTQIMFNFLNGNSINEMTSADKSQCILLIDYLILRTKKLSYLIDFCIRDKLVLLKQLEENKQRLESYTKKINDLIYEKIVESEDIQSLWRKCDILSEEINNIKNIQDIQNDIEHERKKCDELKAAALQKKMNYDKVTKSILCLCKALSRMISEC</sequence>
<reference evidence="3" key="1">
    <citation type="submission" date="2022-10" db="EMBL/GenBank/DDBJ databases">
        <title>Adaptive evolution leads to modifications in subtelomeric GC content in a zoonotic Cryptosporidium species.</title>
        <authorList>
            <person name="Li J."/>
            <person name="Feng Y."/>
            <person name="Xiao L."/>
        </authorList>
    </citation>
    <scope>NUCLEOTIDE SEQUENCE</scope>
    <source>
        <strain evidence="3">33844</strain>
    </source>
</reference>
<dbReference type="AlphaFoldDB" id="A0A9D5DDV6"/>
<feature type="coiled-coil region" evidence="1">
    <location>
        <begin position="226"/>
        <end position="256"/>
    </location>
</feature>
<evidence type="ECO:0000256" key="2">
    <source>
        <dbReference type="SAM" id="MobiDB-lite"/>
    </source>
</evidence>
<feature type="compositionally biased region" description="Basic and acidic residues" evidence="2">
    <location>
        <begin position="121"/>
        <end position="145"/>
    </location>
</feature>
<dbReference type="OrthoDB" id="344062at2759"/>
<feature type="compositionally biased region" description="Polar residues" evidence="2">
    <location>
        <begin position="77"/>
        <end position="92"/>
    </location>
</feature>
<organism evidence="3">
    <name type="scientific">Cryptosporidium canis</name>
    <dbReference type="NCBI Taxonomy" id="195482"/>
    <lineage>
        <taxon>Eukaryota</taxon>
        <taxon>Sar</taxon>
        <taxon>Alveolata</taxon>
        <taxon>Apicomplexa</taxon>
        <taxon>Conoidasida</taxon>
        <taxon>Coccidia</taxon>
        <taxon>Eucoccidiorida</taxon>
        <taxon>Eimeriorina</taxon>
        <taxon>Cryptosporidiidae</taxon>
        <taxon>Cryptosporidium</taxon>
    </lineage>
</organism>
<name>A0A9D5DDV6_9CRYT</name>